<evidence type="ECO:0000313" key="5">
    <source>
        <dbReference type="EMBL" id="MCB8610023.1"/>
    </source>
</evidence>
<dbReference type="InterPro" id="IPR044946">
    <property type="entry name" value="Restrct_endonuc_typeI_TRD_sf"/>
</dbReference>
<reference evidence="5" key="1">
    <citation type="submission" date="2021-10" db="EMBL/GenBank/DDBJ databases">
        <title>Collection of gut derived symbiotic bacterial strains cultured from healthy donors.</title>
        <authorList>
            <person name="Lin H."/>
            <person name="Littmann E."/>
            <person name="Kohout C."/>
            <person name="Pamer E.G."/>
        </authorList>
    </citation>
    <scope>NUCLEOTIDE SEQUENCE</scope>
    <source>
        <strain evidence="5">DFI.4.48</strain>
    </source>
</reference>
<dbReference type="GO" id="GO:0009307">
    <property type="term" value="P:DNA restriction-modification system"/>
    <property type="evidence" value="ECO:0007669"/>
    <property type="project" value="UniProtKB-KW"/>
</dbReference>
<evidence type="ECO:0000256" key="2">
    <source>
        <dbReference type="ARBA" id="ARBA00022747"/>
    </source>
</evidence>
<keyword evidence="5" id="KW-0540">Nuclease</keyword>
<proteinExistence type="inferred from homology"/>
<dbReference type="Pfam" id="PF01420">
    <property type="entry name" value="Methylase_S"/>
    <property type="match status" value="1"/>
</dbReference>
<dbReference type="GO" id="GO:0003677">
    <property type="term" value="F:DNA binding"/>
    <property type="evidence" value="ECO:0007669"/>
    <property type="project" value="UniProtKB-KW"/>
</dbReference>
<dbReference type="Gene3D" id="3.90.220.20">
    <property type="entry name" value="DNA methylase specificity domains"/>
    <property type="match status" value="1"/>
</dbReference>
<comment type="similarity">
    <text evidence="1">Belongs to the type-I restriction system S methylase family.</text>
</comment>
<dbReference type="InterPro" id="IPR000055">
    <property type="entry name" value="Restrct_endonuc_typeI_TRD"/>
</dbReference>
<dbReference type="GO" id="GO:0004519">
    <property type="term" value="F:endonuclease activity"/>
    <property type="evidence" value="ECO:0007669"/>
    <property type="project" value="UniProtKB-KW"/>
</dbReference>
<organism evidence="5 6">
    <name type="scientific">Faecalibacillus faecis</name>
    <dbReference type="NCBI Taxonomy" id="1982628"/>
    <lineage>
        <taxon>Bacteria</taxon>
        <taxon>Bacillati</taxon>
        <taxon>Bacillota</taxon>
        <taxon>Erysipelotrichia</taxon>
        <taxon>Erysipelotrichales</taxon>
        <taxon>Coprobacillaceae</taxon>
        <taxon>Faecalibacillus</taxon>
    </lineage>
</organism>
<keyword evidence="5" id="KW-0255">Endonuclease</keyword>
<evidence type="ECO:0000256" key="3">
    <source>
        <dbReference type="ARBA" id="ARBA00023125"/>
    </source>
</evidence>
<comment type="caution">
    <text evidence="5">The sequence shown here is derived from an EMBL/GenBank/DDBJ whole genome shotgun (WGS) entry which is preliminary data.</text>
</comment>
<protein>
    <submittedName>
        <fullName evidence="5">Restriction endonuclease subunit S</fullName>
    </submittedName>
</protein>
<keyword evidence="5" id="KW-0378">Hydrolase</keyword>
<dbReference type="SUPFAM" id="SSF116734">
    <property type="entry name" value="DNA methylase specificity domain"/>
    <property type="match status" value="1"/>
</dbReference>
<name>A0AAW4VLK6_9FIRM</name>
<feature type="domain" description="Type I restriction modification DNA specificity" evidence="4">
    <location>
        <begin position="7"/>
        <end position="168"/>
    </location>
</feature>
<keyword evidence="2" id="KW-0680">Restriction system</keyword>
<dbReference type="RefSeq" id="WP_227279443.1">
    <property type="nucleotide sequence ID" value="NZ_JAJDKR010000010.1"/>
</dbReference>
<dbReference type="AlphaFoldDB" id="A0AAW4VLK6"/>
<sequence length="179" mass="20448">MKKIETKKWKDFLVKDVFIIEKKGKKYQVPTGSYIEKKKLFAGSIPRITVSGINNGIVGYYAEDIDNKDYRIYENFISVSFLGTVFYQNGKASLDMKVHCLKPKENNLNEYTGLFLVTVISKSLKNSTYSDQISSKVLAGLSIKLPVDNTGNPDFSYMESYMKNRELEVSEEINCFKSN</sequence>
<accession>A0AAW4VLK6</accession>
<gene>
    <name evidence="5" type="ORF">LJD69_05400</name>
</gene>
<dbReference type="Proteomes" id="UP001198439">
    <property type="component" value="Unassembled WGS sequence"/>
</dbReference>
<keyword evidence="3" id="KW-0238">DNA-binding</keyword>
<evidence type="ECO:0000256" key="1">
    <source>
        <dbReference type="ARBA" id="ARBA00010923"/>
    </source>
</evidence>
<dbReference type="EMBL" id="JAJDKZ010000011">
    <property type="protein sequence ID" value="MCB8610023.1"/>
    <property type="molecule type" value="Genomic_DNA"/>
</dbReference>
<evidence type="ECO:0000259" key="4">
    <source>
        <dbReference type="Pfam" id="PF01420"/>
    </source>
</evidence>
<evidence type="ECO:0000313" key="6">
    <source>
        <dbReference type="Proteomes" id="UP001198439"/>
    </source>
</evidence>